<dbReference type="PANTHER" id="PTHR13789:SF309">
    <property type="entry name" value="PUTATIVE (AFU_ORTHOLOGUE AFUA_6G14510)-RELATED"/>
    <property type="match status" value="1"/>
</dbReference>
<sequence length="378" mass="40446">MTSGWDAGRRLLVIGAGISGLTAAAAAGQRGWQVDVVERKPQVEDGGGVGLTLVGNAMRALASIGVAEQCVAAGMPADIMRMMHADGSFMLDNPLPRIGGPEWPGGTGIRRADFHAILVEAARQVARIRCATTMESWEDRGDKVDVRFNNGSRQDYELIVAADGLYSATRRALMPELEPKLTGQACWRVPVRRPAEVRCTHLFLGGRHGAVGICPVSEDQAYLYIVQSDDGGWRDPAALDRQMREELDGYGGLVAELAAQIVSPADVSFRPLEWLIAPKPWGRGRLVMIGDAVHANPPVLAQGAAMGIEDAVVLAEELDGAQGGIESALARFITRRYGRASHVVEASCQLARLETDAHEEVDVAAVMRSSAARLAEPV</sequence>
<dbReference type="PATRIC" id="fig|1329909.3.peg.2741"/>
<dbReference type="InterPro" id="IPR050493">
    <property type="entry name" value="FAD-dep_Monooxygenase_BioMet"/>
</dbReference>
<dbReference type="EMBL" id="ATHO01000130">
    <property type="protein sequence ID" value="EQB04244.1"/>
    <property type="molecule type" value="Genomic_DNA"/>
</dbReference>
<dbReference type="NCBIfam" id="NF005313">
    <property type="entry name" value="PRK06847.1"/>
    <property type="match status" value="1"/>
</dbReference>
<feature type="domain" description="FAD-binding" evidence="3">
    <location>
        <begin position="12"/>
        <end position="342"/>
    </location>
</feature>
<comment type="caution">
    <text evidence="4">The sequence shown here is derived from an EMBL/GenBank/DDBJ whole genome shotgun (WGS) entry which is preliminary data.</text>
</comment>
<dbReference type="SUPFAM" id="SSF51905">
    <property type="entry name" value="FAD/NAD(P)-binding domain"/>
    <property type="match status" value="1"/>
</dbReference>
<dbReference type="GO" id="GO:0004497">
    <property type="term" value="F:monooxygenase activity"/>
    <property type="evidence" value="ECO:0007669"/>
    <property type="project" value="UniProtKB-KW"/>
</dbReference>
<evidence type="ECO:0000313" key="5">
    <source>
        <dbReference type="Proteomes" id="UP000015525"/>
    </source>
</evidence>
<dbReference type="Proteomes" id="UP000015525">
    <property type="component" value="Unassembled WGS sequence"/>
</dbReference>
<gene>
    <name evidence="4" type="ORF">L288_14290</name>
</gene>
<dbReference type="Gene3D" id="3.50.50.60">
    <property type="entry name" value="FAD/NAD(P)-binding domain"/>
    <property type="match status" value="1"/>
</dbReference>
<dbReference type="RefSeq" id="WP_021238977.1">
    <property type="nucleotide sequence ID" value="NZ_ATHO01000130.1"/>
</dbReference>
<evidence type="ECO:0000313" key="4">
    <source>
        <dbReference type="EMBL" id="EQB04244.1"/>
    </source>
</evidence>
<dbReference type="InterPro" id="IPR036188">
    <property type="entry name" value="FAD/NAD-bd_sf"/>
</dbReference>
<evidence type="ECO:0000256" key="2">
    <source>
        <dbReference type="ARBA" id="ARBA00023033"/>
    </source>
</evidence>
<keyword evidence="5" id="KW-1185">Reference proteome</keyword>
<dbReference type="PRINTS" id="PR00420">
    <property type="entry name" value="RNGMNOXGNASE"/>
</dbReference>
<protein>
    <recommendedName>
        <fullName evidence="3">FAD-binding domain-containing protein</fullName>
    </recommendedName>
</protein>
<organism evidence="4 5">
    <name type="scientific">Sphingobium quisquiliarum P25</name>
    <dbReference type="NCBI Taxonomy" id="1329909"/>
    <lineage>
        <taxon>Bacteria</taxon>
        <taxon>Pseudomonadati</taxon>
        <taxon>Pseudomonadota</taxon>
        <taxon>Alphaproteobacteria</taxon>
        <taxon>Sphingomonadales</taxon>
        <taxon>Sphingomonadaceae</taxon>
        <taxon>Sphingobium</taxon>
    </lineage>
</organism>
<accession>T0I3N4</accession>
<dbReference type="InterPro" id="IPR002938">
    <property type="entry name" value="FAD-bd"/>
</dbReference>
<evidence type="ECO:0000259" key="3">
    <source>
        <dbReference type="Pfam" id="PF01494"/>
    </source>
</evidence>
<dbReference type="Pfam" id="PF01494">
    <property type="entry name" value="FAD_binding_3"/>
    <property type="match status" value="1"/>
</dbReference>
<dbReference type="GO" id="GO:0071949">
    <property type="term" value="F:FAD binding"/>
    <property type="evidence" value="ECO:0007669"/>
    <property type="project" value="InterPro"/>
</dbReference>
<keyword evidence="2" id="KW-0503">Monooxygenase</keyword>
<dbReference type="PANTHER" id="PTHR13789">
    <property type="entry name" value="MONOOXYGENASE"/>
    <property type="match status" value="1"/>
</dbReference>
<dbReference type="AlphaFoldDB" id="T0I3N4"/>
<keyword evidence="1" id="KW-0560">Oxidoreductase</keyword>
<name>T0I3N4_9SPHN</name>
<evidence type="ECO:0000256" key="1">
    <source>
        <dbReference type="ARBA" id="ARBA00023002"/>
    </source>
</evidence>
<proteinExistence type="predicted"/>
<reference evidence="4 5" key="1">
    <citation type="journal article" date="2013" name="Genome Announc.">
        <title>Draft Genome Sequence of Sphingobium quisquiliarum Strain P25T, a Novel Hexachlorocyclohexane (HCH)-Degrading Bacterium Isolated from an HCH Dumpsite.</title>
        <authorList>
            <person name="Kumar Singh A."/>
            <person name="Sangwan N."/>
            <person name="Sharma A."/>
            <person name="Gupta V."/>
            <person name="Khurana J.P."/>
            <person name="Lal R."/>
        </authorList>
    </citation>
    <scope>NUCLEOTIDE SEQUENCE [LARGE SCALE GENOMIC DNA]</scope>
    <source>
        <strain evidence="4 5">P25</strain>
    </source>
</reference>